<dbReference type="RefSeq" id="XP_003647884.1">
    <property type="nucleotide sequence ID" value="XM_003647836.1"/>
</dbReference>
<dbReference type="FunCoup" id="G8JW52">
    <property type="interactions" value="33"/>
</dbReference>
<feature type="domain" description="SPX" evidence="8">
    <location>
        <begin position="1"/>
        <end position="167"/>
    </location>
</feature>
<feature type="region of interest" description="Disordered" evidence="6">
    <location>
        <begin position="617"/>
        <end position="636"/>
    </location>
</feature>
<dbReference type="GeneID" id="11469460"/>
<evidence type="ECO:0000259" key="8">
    <source>
        <dbReference type="PROSITE" id="PS51382"/>
    </source>
</evidence>
<keyword evidence="4 7" id="KW-1133">Transmembrane helix</keyword>
<dbReference type="InterPro" id="IPR051572">
    <property type="entry name" value="VTC_Complex_Subunit"/>
</dbReference>
<dbReference type="GO" id="GO:0016237">
    <property type="term" value="P:microautophagy"/>
    <property type="evidence" value="ECO:0007669"/>
    <property type="project" value="TreeGrafter"/>
</dbReference>
<dbReference type="GO" id="GO:0006799">
    <property type="term" value="P:polyphosphate biosynthetic process"/>
    <property type="evidence" value="ECO:0007669"/>
    <property type="project" value="EnsemblFungi"/>
</dbReference>
<dbReference type="Proteomes" id="UP000006790">
    <property type="component" value="Chromosome 7"/>
</dbReference>
<keyword evidence="10" id="KW-1185">Reference proteome</keyword>
<dbReference type="PANTHER" id="PTHR46140:SF1">
    <property type="entry name" value="VACUOLAR TRANSPORTER CHAPERONE COMPLEX SUBUNIT 4-RELATED"/>
    <property type="match status" value="1"/>
</dbReference>
<evidence type="ECO:0000313" key="9">
    <source>
        <dbReference type="EMBL" id="AET41067.1"/>
    </source>
</evidence>
<feature type="transmembrane region" description="Helical" evidence="7">
    <location>
        <begin position="860"/>
        <end position="882"/>
    </location>
</feature>
<evidence type="ECO:0000256" key="4">
    <source>
        <dbReference type="ARBA" id="ARBA00022989"/>
    </source>
</evidence>
<comment type="subcellular location">
    <subcellularLocation>
        <location evidence="1">Vacuole membrane</location>
        <topology evidence="1">Multi-pass membrane protein</topology>
    </subcellularLocation>
</comment>
<dbReference type="CDD" id="cd14474">
    <property type="entry name" value="SPX_YDR089W"/>
    <property type="match status" value="1"/>
</dbReference>
<gene>
    <name evidence="9" type="ordered locus">Ecym_7221</name>
</gene>
<feature type="transmembrane region" description="Helical" evidence="7">
    <location>
        <begin position="790"/>
        <end position="815"/>
    </location>
</feature>
<dbReference type="InterPro" id="IPR004331">
    <property type="entry name" value="SPX_dom"/>
</dbReference>
<feature type="transmembrane region" description="Helical" evidence="7">
    <location>
        <begin position="827"/>
        <end position="853"/>
    </location>
</feature>
<dbReference type="PROSITE" id="PS51382">
    <property type="entry name" value="SPX"/>
    <property type="match status" value="1"/>
</dbReference>
<proteinExistence type="predicted"/>
<keyword evidence="3 7" id="KW-0812">Transmembrane</keyword>
<dbReference type="GO" id="GO:0000329">
    <property type="term" value="C:fungal-type vacuole membrane"/>
    <property type="evidence" value="ECO:0007669"/>
    <property type="project" value="EnsemblFungi"/>
</dbReference>
<dbReference type="OMA" id="IRYWNEF"/>
<dbReference type="HOGENOM" id="CLU_016933_0_0_1"/>
<keyword evidence="5 7" id="KW-0472">Membrane</keyword>
<accession>G8JW52</accession>
<dbReference type="STRING" id="931890.G8JW52"/>
<keyword evidence="2" id="KW-0926">Vacuole</keyword>
<protein>
    <recommendedName>
        <fullName evidence="8">SPX domain-containing protein</fullName>
    </recommendedName>
</protein>
<dbReference type="PANTHER" id="PTHR46140">
    <property type="entry name" value="VACUOLAR TRANSPORTER CHAPERONE 1-RELATED"/>
    <property type="match status" value="1"/>
</dbReference>
<dbReference type="OrthoDB" id="5588846at2759"/>
<dbReference type="AlphaFoldDB" id="G8JW52"/>
<dbReference type="GO" id="GO:0030643">
    <property type="term" value="P:intracellular phosphate ion homeostasis"/>
    <property type="evidence" value="ECO:0007669"/>
    <property type="project" value="EnsemblFungi"/>
</dbReference>
<dbReference type="GO" id="GO:0007034">
    <property type="term" value="P:vacuolar transport"/>
    <property type="evidence" value="ECO:0007669"/>
    <property type="project" value="TreeGrafter"/>
</dbReference>
<name>G8JW52_ERECY</name>
<dbReference type="GO" id="GO:0042144">
    <property type="term" value="P:vacuole fusion, non-autophagic"/>
    <property type="evidence" value="ECO:0007669"/>
    <property type="project" value="TreeGrafter"/>
</dbReference>
<evidence type="ECO:0000256" key="6">
    <source>
        <dbReference type="SAM" id="MobiDB-lite"/>
    </source>
</evidence>
<dbReference type="InParanoid" id="G8JW52"/>
<dbReference type="EMBL" id="CP002503">
    <property type="protein sequence ID" value="AET41067.1"/>
    <property type="molecule type" value="Genomic_DNA"/>
</dbReference>
<evidence type="ECO:0000256" key="3">
    <source>
        <dbReference type="ARBA" id="ARBA00022692"/>
    </source>
</evidence>
<organism evidence="9 10">
    <name type="scientific">Eremothecium cymbalariae (strain CBS 270.75 / DBVPG 7215 / KCTC 17166 / NRRL Y-17582)</name>
    <name type="common">Yeast</name>
    <dbReference type="NCBI Taxonomy" id="931890"/>
    <lineage>
        <taxon>Eukaryota</taxon>
        <taxon>Fungi</taxon>
        <taxon>Dikarya</taxon>
        <taxon>Ascomycota</taxon>
        <taxon>Saccharomycotina</taxon>
        <taxon>Saccharomycetes</taxon>
        <taxon>Saccharomycetales</taxon>
        <taxon>Saccharomycetaceae</taxon>
        <taxon>Eremothecium</taxon>
    </lineage>
</organism>
<dbReference type="KEGG" id="erc:Ecym_7221"/>
<evidence type="ECO:0000256" key="7">
    <source>
        <dbReference type="SAM" id="Phobius"/>
    </source>
</evidence>
<evidence type="ECO:0000256" key="2">
    <source>
        <dbReference type="ARBA" id="ARBA00022554"/>
    </source>
</evidence>
<evidence type="ECO:0000256" key="5">
    <source>
        <dbReference type="ARBA" id="ARBA00023136"/>
    </source>
</evidence>
<dbReference type="eggNOG" id="ENOG502QSRA">
    <property type="taxonomic scope" value="Eukaryota"/>
</dbReference>
<dbReference type="GO" id="GO:0033254">
    <property type="term" value="C:vacuolar transporter chaperone complex"/>
    <property type="evidence" value="ECO:0007669"/>
    <property type="project" value="EnsemblFungi"/>
</dbReference>
<evidence type="ECO:0000256" key="1">
    <source>
        <dbReference type="ARBA" id="ARBA00004128"/>
    </source>
</evidence>
<evidence type="ECO:0000313" key="10">
    <source>
        <dbReference type="Proteomes" id="UP000006790"/>
    </source>
</evidence>
<sequence length="886" mass="101528">MKFGTHILIKCVPEWKLNNIDYGKLKRDIKQVTTFNASRKCYAGNGEENDGEREENEELLKLYESFEEQFHHVNLFVSLKVKEVGKRLMTIESTILQWDRKAAMVEGRRYPKLSMRVFKTINKNLDHCSLDLQRLARYLILQKTALRKLIKKFLRYYPYDEADARQFVSKLLACDELQSGHEGISFMQIDLSPYLLQVSLIVGVLYDLERKAQYGDIQESKADGDERTLTRTDTLEGKYGIKSSIVEVLSRHVDSCLTFDNLFWAKFEPLQKLLVPQENVDEMKFLLLNLGYQVIDDTLISTSKQIIHNTVDQTRRLGDENGSLLERNLSLESLTSFDDVQAGAKMSSRSSSRRRVTLFSKQTRTLSQSKIEMFLIDTKYTKGVNSNSHPSLLVQGEKKNSCLLLCHTTGFRNYISTQTLPLDIALKALSHKADQTQQKLQLSPLDKACLDWVESYDAKLSDIAISAKRTRFLVKREVTIDGKASTCVYLITLDEGVTINNSIQLPHAFLEMRMLADCVSTPLNGLSQVDKELIKLIDSISDNSFSCFPLASSHTLWNVANQLKKSTMDTVSNQLYNILINEEIDDCELSPILQDEFFELGQQRLHALATPKLPKSYNSYGNTSQNTPNIDTSSKGVENENRHILRYWNEFDNDESIDQNGFYVDSNFQSFEERREQGFIKFDKAFILSFYQYINQMNRFFSKNNNKIPIQNTTLQSIEECPATQCELDSLVQSRNGVSYASLETQDSMSSSVNQHSQLDSFWSNEQIFDLEAESNSLYEYKHDKVVSMFYLTTLLVSCITTGTTFGIMFSLFSVVGGHETEFDGTIYITALILSSLILSLTLSSFSLLLLFSRYRMAPWWHYTSCIVIFILITFCVCYGLISMFF</sequence>
<reference evidence="10" key="1">
    <citation type="journal article" date="2012" name="G3 (Bethesda)">
        <title>Pichia sorbitophila, an interspecies yeast hybrid reveals early steps of genome resolution following polyploidization.</title>
        <authorList>
            <person name="Leh Louis V."/>
            <person name="Despons L."/>
            <person name="Friedrich A."/>
            <person name="Martin T."/>
            <person name="Durrens P."/>
            <person name="Casaregola S."/>
            <person name="Neuveglise C."/>
            <person name="Fairhead C."/>
            <person name="Marck C."/>
            <person name="Cruz J.A."/>
            <person name="Straub M.L."/>
            <person name="Kugler V."/>
            <person name="Sacerdot C."/>
            <person name="Uzunov Z."/>
            <person name="Thierry A."/>
            <person name="Weiss S."/>
            <person name="Bleykasten C."/>
            <person name="De Montigny J."/>
            <person name="Jacques N."/>
            <person name="Jung P."/>
            <person name="Lemaire M."/>
            <person name="Mallet S."/>
            <person name="Morel G."/>
            <person name="Richard G.F."/>
            <person name="Sarkar A."/>
            <person name="Savel G."/>
            <person name="Schacherer J."/>
            <person name="Seret M.L."/>
            <person name="Talla E."/>
            <person name="Samson G."/>
            <person name="Jubin C."/>
            <person name="Poulain J."/>
            <person name="Vacherie B."/>
            <person name="Barbe V."/>
            <person name="Pelletier E."/>
            <person name="Sherman D.J."/>
            <person name="Westhof E."/>
            <person name="Weissenbach J."/>
            <person name="Baret P.V."/>
            <person name="Wincker P."/>
            <person name="Gaillardin C."/>
            <person name="Dujon B."/>
            <person name="Souciet J.L."/>
        </authorList>
    </citation>
    <scope>NUCLEOTIDE SEQUENCE [LARGE SCALE GENOMIC DNA]</scope>
    <source>
        <strain evidence="10">CBS 270.75 / DBVPG 7215 / KCTC 17166 / NRRL Y-17582</strain>
    </source>
</reference>